<feature type="binding site" evidence="2">
    <location>
        <position position="78"/>
    </location>
    <ligand>
        <name>Mg(2+)</name>
        <dbReference type="ChEBI" id="CHEBI:18420"/>
        <label>1</label>
        <note>catalytic</note>
    </ligand>
</feature>
<evidence type="ECO:0008006" key="5">
    <source>
        <dbReference type="Google" id="ProtNLM"/>
    </source>
</evidence>
<dbReference type="GO" id="GO:0046854">
    <property type="term" value="P:phosphatidylinositol phosphate biosynthetic process"/>
    <property type="evidence" value="ECO:0007669"/>
    <property type="project" value="InterPro"/>
</dbReference>
<evidence type="ECO:0000256" key="2">
    <source>
        <dbReference type="PIRSR" id="PIRSR600760-2"/>
    </source>
</evidence>
<dbReference type="InterPro" id="IPR000760">
    <property type="entry name" value="Inositol_monophosphatase-like"/>
</dbReference>
<protein>
    <recommendedName>
        <fullName evidence="5">Inositol polyphosphate 1-phosphatase</fullName>
    </recommendedName>
</protein>
<dbReference type="GO" id="GO:0046872">
    <property type="term" value="F:metal ion binding"/>
    <property type="evidence" value="ECO:0007669"/>
    <property type="project" value="UniProtKB-KW"/>
</dbReference>
<dbReference type="SUPFAM" id="SSF56655">
    <property type="entry name" value="Carbohydrate phosphatase"/>
    <property type="match status" value="1"/>
</dbReference>
<sequence>MEFLEALLKVSEKAANVARTIRREERLFELLVQRKDVAEANPRFVDDFKTLADVLIQEMVKHDLKSQFPDLESRIRGEESNVFCNTLGEKITVEIKESQEDTADLLATVLNGNNDAAVLLAEEVHKSVSLEEINTIRCPEYFSLDIDRLGIWIDPIDSTSEYIRAVDKDQNDVKISGLTCVTILIGAYDLHSGEPVIGVVNQPFLEHTDEKWRGGCYWGVCANSTKISSVERHVGRTNTACLSASEDEEVKWKLKRRGYKFIEASGAGYKILTVIKGQADCYILSKSSTFKWDTCGPQAILRSLGGDIVDYKEAVKNNVVSIKYPQHSEEESGSNCNVGGLIAFQDPEVLEDFIEYSV</sequence>
<dbReference type="GO" id="GO:0004441">
    <property type="term" value="F:inositol-1,4-bisphosphate 1-phosphatase activity"/>
    <property type="evidence" value="ECO:0007669"/>
    <property type="project" value="TreeGrafter"/>
</dbReference>
<organism evidence="3 4">
    <name type="scientific">Henosepilachna vigintioctopunctata</name>
    <dbReference type="NCBI Taxonomy" id="420089"/>
    <lineage>
        <taxon>Eukaryota</taxon>
        <taxon>Metazoa</taxon>
        <taxon>Ecdysozoa</taxon>
        <taxon>Arthropoda</taxon>
        <taxon>Hexapoda</taxon>
        <taxon>Insecta</taxon>
        <taxon>Pterygota</taxon>
        <taxon>Neoptera</taxon>
        <taxon>Endopterygota</taxon>
        <taxon>Coleoptera</taxon>
        <taxon>Polyphaga</taxon>
        <taxon>Cucujiformia</taxon>
        <taxon>Coccinelloidea</taxon>
        <taxon>Coccinellidae</taxon>
        <taxon>Epilachninae</taxon>
        <taxon>Epilachnini</taxon>
        <taxon>Henosepilachna</taxon>
    </lineage>
</organism>
<dbReference type="InterPro" id="IPR050725">
    <property type="entry name" value="CysQ/Inositol_MonoPase"/>
</dbReference>
<comment type="cofactor">
    <cofactor evidence="2">
        <name>Mg(2+)</name>
        <dbReference type="ChEBI" id="CHEBI:18420"/>
    </cofactor>
</comment>
<comment type="caution">
    <text evidence="3">The sequence shown here is derived from an EMBL/GenBank/DDBJ whole genome shotgun (WGS) entry which is preliminary data.</text>
</comment>
<gene>
    <name evidence="3" type="ORF">WA026_004212</name>
</gene>
<feature type="binding site" evidence="2">
    <location>
        <position position="157"/>
    </location>
    <ligand>
        <name>Mg(2+)</name>
        <dbReference type="ChEBI" id="CHEBI:18420"/>
        <label>1</label>
        <note>catalytic</note>
    </ligand>
</feature>
<dbReference type="Gene3D" id="4.10.460.10">
    <property type="entry name" value="Inositol Polyphosphate 1-phosphatase, domain 1"/>
    <property type="match status" value="1"/>
</dbReference>
<evidence type="ECO:0000313" key="4">
    <source>
        <dbReference type="Proteomes" id="UP001431783"/>
    </source>
</evidence>
<keyword evidence="2" id="KW-0479">Metal-binding</keyword>
<evidence type="ECO:0000256" key="1">
    <source>
        <dbReference type="ARBA" id="ARBA00009759"/>
    </source>
</evidence>
<dbReference type="PROSITE" id="PS00630">
    <property type="entry name" value="IMP_2"/>
    <property type="match status" value="1"/>
</dbReference>
<dbReference type="PANTHER" id="PTHR43028">
    <property type="entry name" value="3'(2'),5'-BISPHOSPHATE NUCLEOTIDASE 1"/>
    <property type="match status" value="1"/>
</dbReference>
<reference evidence="3 4" key="1">
    <citation type="submission" date="2023-03" db="EMBL/GenBank/DDBJ databases">
        <title>Genome insight into feeding habits of ladybird beetles.</title>
        <authorList>
            <person name="Li H.-S."/>
            <person name="Huang Y.-H."/>
            <person name="Pang H."/>
        </authorList>
    </citation>
    <scope>NUCLEOTIDE SEQUENCE [LARGE SCALE GENOMIC DNA]</scope>
    <source>
        <strain evidence="3">SYSU_2023b</strain>
        <tissue evidence="3">Whole body</tissue>
    </source>
</reference>
<feature type="binding site" evidence="2">
    <location>
        <position position="154"/>
    </location>
    <ligand>
        <name>Mg(2+)</name>
        <dbReference type="ChEBI" id="CHEBI:18420"/>
        <label>1</label>
        <note>catalytic</note>
    </ligand>
</feature>
<feature type="binding site" evidence="2">
    <location>
        <position position="293"/>
    </location>
    <ligand>
        <name>Mg(2+)</name>
        <dbReference type="ChEBI" id="CHEBI:18420"/>
        <label>1</label>
        <note>catalytic</note>
    </ligand>
</feature>
<keyword evidence="2" id="KW-0460">Magnesium</keyword>
<name>A0AAW1U8V1_9CUCU</name>
<dbReference type="FunFam" id="4.10.460.10:FF:000001">
    <property type="entry name" value="Inositol polyphosphate 1-phosphatase"/>
    <property type="match status" value="1"/>
</dbReference>
<dbReference type="Gene3D" id="3.30.540.10">
    <property type="entry name" value="Fructose-1,6-Bisphosphatase, subunit A, domain 1"/>
    <property type="match status" value="1"/>
</dbReference>
<evidence type="ECO:0000313" key="3">
    <source>
        <dbReference type="EMBL" id="KAK9879364.1"/>
    </source>
</evidence>
<dbReference type="Pfam" id="PF00459">
    <property type="entry name" value="Inositol_P"/>
    <property type="match status" value="1"/>
</dbReference>
<dbReference type="PANTHER" id="PTHR43028:SF3">
    <property type="entry name" value="INOSITOL POLYPHOSPHATE 1-PHOSPHATASE"/>
    <property type="match status" value="1"/>
</dbReference>
<proteinExistence type="inferred from homology"/>
<accession>A0AAW1U8V1</accession>
<dbReference type="InterPro" id="IPR020550">
    <property type="entry name" value="Inositol_monophosphatase_CS"/>
</dbReference>
<dbReference type="InterPro" id="IPR044897">
    <property type="entry name" value="INPP1_dom_1"/>
</dbReference>
<keyword evidence="4" id="KW-1185">Reference proteome</keyword>
<comment type="similarity">
    <text evidence="1">Belongs to the inositol monophosphatase superfamily.</text>
</comment>
<dbReference type="AlphaFoldDB" id="A0AAW1U8V1"/>
<dbReference type="Gene3D" id="3.40.190.80">
    <property type="match status" value="1"/>
</dbReference>
<dbReference type="Proteomes" id="UP001431783">
    <property type="component" value="Unassembled WGS sequence"/>
</dbReference>
<dbReference type="EMBL" id="JARQZJ010000061">
    <property type="protein sequence ID" value="KAK9879364.1"/>
    <property type="molecule type" value="Genomic_DNA"/>
</dbReference>
<feature type="binding site" evidence="2">
    <location>
        <position position="156"/>
    </location>
    <ligand>
        <name>Mg(2+)</name>
        <dbReference type="ChEBI" id="CHEBI:18420"/>
        <label>1</label>
        <note>catalytic</note>
    </ligand>
</feature>